<dbReference type="Pfam" id="PF00356">
    <property type="entry name" value="LacI"/>
    <property type="match status" value="1"/>
</dbReference>
<dbReference type="InterPro" id="IPR028082">
    <property type="entry name" value="Peripla_BP_I"/>
</dbReference>
<evidence type="ECO:0000313" key="6">
    <source>
        <dbReference type="Proteomes" id="UP000468581"/>
    </source>
</evidence>
<dbReference type="Gene3D" id="3.40.50.2300">
    <property type="match status" value="2"/>
</dbReference>
<dbReference type="AlphaFoldDB" id="A0A6P0ULP7"/>
<sequence length="345" mass="39166">MRTNITLKEIAYILGVSVSTVSKALKDSEEISKATREKVKKTAQRYNYRPNSVALNLKCNRSCTIGVIVPELSDLFFSDALDGIMEQSARKNYKVMIYPSKGSPLREMALIKMLTDGSIDGLILYMSSETINTKAYDYVVDLMNRGFPVVLLENRTRDIRCDRVFVDQADCCYQAGKNLSEKNCQNILLIAHRNESLPEWKRGFENAVGKSKMRKGFHRVLEIGEKMNVQEEIEDFLSSQMHIDGVITTKPEFALITRKILKTQVSVVSFVKKSAVAQSLYPNVSYLVYDPFKMGEQATRVLLKKIEGDSKKRVTKTINSFCIDGDSAHFESHHFSENMKYAVSF</sequence>
<dbReference type="PANTHER" id="PTHR30146:SF109">
    <property type="entry name" value="HTH-TYPE TRANSCRIPTIONAL REGULATOR GALS"/>
    <property type="match status" value="1"/>
</dbReference>
<dbReference type="InterPro" id="IPR010982">
    <property type="entry name" value="Lambda_DNA-bd_dom_sf"/>
</dbReference>
<dbReference type="PANTHER" id="PTHR30146">
    <property type="entry name" value="LACI-RELATED TRANSCRIPTIONAL REPRESSOR"/>
    <property type="match status" value="1"/>
</dbReference>
<protein>
    <submittedName>
        <fullName evidence="5">LacI family DNA-binding transcriptional regulator</fullName>
    </submittedName>
</protein>
<dbReference type="CDD" id="cd01392">
    <property type="entry name" value="HTH_LacI"/>
    <property type="match status" value="1"/>
</dbReference>
<name>A0A6P0ULP7_9FLAO</name>
<reference evidence="5 6" key="1">
    <citation type="submission" date="2020-01" db="EMBL/GenBank/DDBJ databases">
        <title>Leptobacterium flavescens.</title>
        <authorList>
            <person name="Wang G."/>
        </authorList>
    </citation>
    <scope>NUCLEOTIDE SEQUENCE [LARGE SCALE GENOMIC DNA]</scope>
    <source>
        <strain evidence="5 6">KCTC 22160</strain>
    </source>
</reference>
<dbReference type="PROSITE" id="PS50932">
    <property type="entry name" value="HTH_LACI_2"/>
    <property type="match status" value="1"/>
</dbReference>
<keyword evidence="3" id="KW-0804">Transcription</keyword>
<keyword evidence="1" id="KW-0805">Transcription regulation</keyword>
<dbReference type="RefSeq" id="WP_163605847.1">
    <property type="nucleotide sequence ID" value="NZ_JAABOO010000001.1"/>
</dbReference>
<keyword evidence="6" id="KW-1185">Reference proteome</keyword>
<evidence type="ECO:0000313" key="5">
    <source>
        <dbReference type="EMBL" id="NER12838.1"/>
    </source>
</evidence>
<dbReference type="SUPFAM" id="SSF53822">
    <property type="entry name" value="Periplasmic binding protein-like I"/>
    <property type="match status" value="1"/>
</dbReference>
<gene>
    <name evidence="5" type="ORF">GWK08_05260</name>
</gene>
<evidence type="ECO:0000256" key="3">
    <source>
        <dbReference type="ARBA" id="ARBA00023163"/>
    </source>
</evidence>
<dbReference type="Gene3D" id="1.10.260.40">
    <property type="entry name" value="lambda repressor-like DNA-binding domains"/>
    <property type="match status" value="1"/>
</dbReference>
<dbReference type="Pfam" id="PF00532">
    <property type="entry name" value="Peripla_BP_1"/>
    <property type="match status" value="1"/>
</dbReference>
<accession>A0A6P0ULP7</accession>
<evidence type="ECO:0000256" key="2">
    <source>
        <dbReference type="ARBA" id="ARBA00023125"/>
    </source>
</evidence>
<dbReference type="GO" id="GO:0003700">
    <property type="term" value="F:DNA-binding transcription factor activity"/>
    <property type="evidence" value="ECO:0007669"/>
    <property type="project" value="TreeGrafter"/>
</dbReference>
<dbReference type="InterPro" id="IPR001761">
    <property type="entry name" value="Peripla_BP/Lac1_sug-bd_dom"/>
</dbReference>
<dbReference type="Proteomes" id="UP000468581">
    <property type="component" value="Unassembled WGS sequence"/>
</dbReference>
<proteinExistence type="predicted"/>
<dbReference type="GO" id="GO:0000976">
    <property type="term" value="F:transcription cis-regulatory region binding"/>
    <property type="evidence" value="ECO:0007669"/>
    <property type="project" value="TreeGrafter"/>
</dbReference>
<organism evidence="5 6">
    <name type="scientific">Leptobacterium flavescens</name>
    <dbReference type="NCBI Taxonomy" id="472055"/>
    <lineage>
        <taxon>Bacteria</taxon>
        <taxon>Pseudomonadati</taxon>
        <taxon>Bacteroidota</taxon>
        <taxon>Flavobacteriia</taxon>
        <taxon>Flavobacteriales</taxon>
        <taxon>Flavobacteriaceae</taxon>
        <taxon>Leptobacterium</taxon>
    </lineage>
</organism>
<comment type="caution">
    <text evidence="5">The sequence shown here is derived from an EMBL/GenBank/DDBJ whole genome shotgun (WGS) entry which is preliminary data.</text>
</comment>
<feature type="domain" description="HTH lacI-type" evidence="4">
    <location>
        <begin position="5"/>
        <end position="59"/>
    </location>
</feature>
<dbReference type="EMBL" id="JAABOO010000001">
    <property type="protein sequence ID" value="NER12838.1"/>
    <property type="molecule type" value="Genomic_DNA"/>
</dbReference>
<dbReference type="InterPro" id="IPR000843">
    <property type="entry name" value="HTH_LacI"/>
</dbReference>
<dbReference type="SUPFAM" id="SSF47413">
    <property type="entry name" value="lambda repressor-like DNA-binding domains"/>
    <property type="match status" value="1"/>
</dbReference>
<dbReference type="SMART" id="SM00354">
    <property type="entry name" value="HTH_LACI"/>
    <property type="match status" value="1"/>
</dbReference>
<evidence type="ECO:0000256" key="1">
    <source>
        <dbReference type="ARBA" id="ARBA00023015"/>
    </source>
</evidence>
<keyword evidence="2 5" id="KW-0238">DNA-binding</keyword>
<dbReference type="CDD" id="cd06267">
    <property type="entry name" value="PBP1_LacI_sugar_binding-like"/>
    <property type="match status" value="1"/>
</dbReference>
<evidence type="ECO:0000259" key="4">
    <source>
        <dbReference type="PROSITE" id="PS50932"/>
    </source>
</evidence>